<organism evidence="1 2">
    <name type="scientific">Paraburkholderia fynbosensis</name>
    <dbReference type="NCBI Taxonomy" id="1200993"/>
    <lineage>
        <taxon>Bacteria</taxon>
        <taxon>Pseudomonadati</taxon>
        <taxon>Pseudomonadota</taxon>
        <taxon>Betaproteobacteria</taxon>
        <taxon>Burkholderiales</taxon>
        <taxon>Burkholderiaceae</taxon>
        <taxon>Paraburkholderia</taxon>
    </lineage>
</organism>
<dbReference type="AlphaFoldDB" id="A0A6J5H218"/>
<reference evidence="1 2" key="1">
    <citation type="submission" date="2020-04" db="EMBL/GenBank/DDBJ databases">
        <authorList>
            <person name="De Canck E."/>
        </authorList>
    </citation>
    <scope>NUCLEOTIDE SEQUENCE [LARGE SCALE GENOMIC DNA]</scope>
    <source>
        <strain evidence="1 2">LMG 27177</strain>
    </source>
</reference>
<dbReference type="Proteomes" id="UP000494252">
    <property type="component" value="Unassembled WGS sequence"/>
</dbReference>
<dbReference type="AntiFam" id="ANF00115">
    <property type="entry name" value="Shadow ORF (opposite Oplah)"/>
</dbReference>
<evidence type="ECO:0000313" key="1">
    <source>
        <dbReference type="EMBL" id="CAB3810304.1"/>
    </source>
</evidence>
<sequence length="237" mass="25883">MLLTDQDMKGSTWFAEKKIGRITSYKKHCLCRKALALPGHRRVSCAFHGNVRQMRAAVVRHVQHVDVAALHGRAVLVDHARHAVAHRAEMHRNVRRIRDQAAGAVEDRARALSPIERPLESGTALPTRRGLALLQSGRWPRAKRNVAAHPVFRSSGCGTDPHQSPIGFKASAGVLAFAPGSRGASENRRYQANVQGVRQQCGYPCGYQACSGSWSGRLSRYAASGMAGRCVPINLLV</sequence>
<keyword evidence="2" id="KW-1185">Reference proteome</keyword>
<proteinExistence type="predicted"/>
<accession>A0A6J5H218</accession>
<gene>
    <name evidence="1" type="ORF">LMG27177_07124</name>
</gene>
<protein>
    <submittedName>
        <fullName evidence="1">Uncharacterized protein</fullName>
    </submittedName>
</protein>
<evidence type="ECO:0000313" key="2">
    <source>
        <dbReference type="Proteomes" id="UP000494252"/>
    </source>
</evidence>
<dbReference type="EMBL" id="CADIKI010000034">
    <property type="protein sequence ID" value="CAB3810304.1"/>
    <property type="molecule type" value="Genomic_DNA"/>
</dbReference>
<name>A0A6J5H218_9BURK</name>